<proteinExistence type="predicted"/>
<organism evidence="1 2">
    <name type="scientific">Leptothoe spongobia TAU-MAC 1115</name>
    <dbReference type="NCBI Taxonomy" id="1967444"/>
    <lineage>
        <taxon>Bacteria</taxon>
        <taxon>Bacillati</taxon>
        <taxon>Cyanobacteriota</taxon>
        <taxon>Cyanophyceae</taxon>
        <taxon>Nodosilineales</taxon>
        <taxon>Cymatolegaceae</taxon>
        <taxon>Leptothoe</taxon>
        <taxon>Leptothoe spongobia</taxon>
    </lineage>
</organism>
<evidence type="ECO:0000313" key="2">
    <source>
        <dbReference type="Proteomes" id="UP000717364"/>
    </source>
</evidence>
<name>A0A947GMI0_9CYAN</name>
<dbReference type="EMBL" id="JADOES010000077">
    <property type="protein sequence ID" value="MBT9318043.1"/>
    <property type="molecule type" value="Genomic_DNA"/>
</dbReference>
<gene>
    <name evidence="1" type="ORF">IXB50_21760</name>
</gene>
<dbReference type="Proteomes" id="UP000717364">
    <property type="component" value="Unassembled WGS sequence"/>
</dbReference>
<sequence>MTNATKAKQNARIRLLVPTEIAQRLETEAEFMGVGEHCFRVGDNASIKSKADIVRWAVNLYVLAMEREEPDVEVDLYAGTVGVAFYMGTKDRGFWEYAIKQHMAESIHDLASRALTRYFQQADQLLEKDTEVYLMLSKFSTPDLQAWLKERV</sequence>
<accession>A0A947GMI0</accession>
<keyword evidence="2" id="KW-1185">Reference proteome</keyword>
<dbReference type="RefSeq" id="WP_215611105.1">
    <property type="nucleotide sequence ID" value="NZ_JADOES010000077.1"/>
</dbReference>
<protein>
    <submittedName>
        <fullName evidence="1">Uncharacterized protein</fullName>
    </submittedName>
</protein>
<evidence type="ECO:0000313" key="1">
    <source>
        <dbReference type="EMBL" id="MBT9318043.1"/>
    </source>
</evidence>
<reference evidence="1" key="1">
    <citation type="submission" date="2020-11" db="EMBL/GenBank/DDBJ databases">
        <authorList>
            <person name="Konstantinou D."/>
            <person name="Gkelis S."/>
            <person name="Popin R."/>
            <person name="Fewer D."/>
            <person name="Sivonen K."/>
        </authorList>
    </citation>
    <scope>NUCLEOTIDE SEQUENCE</scope>
    <source>
        <strain evidence="1">TAU-MAC 1115</strain>
    </source>
</reference>
<dbReference type="AlphaFoldDB" id="A0A947GMI0"/>
<comment type="caution">
    <text evidence="1">The sequence shown here is derived from an EMBL/GenBank/DDBJ whole genome shotgun (WGS) entry which is preliminary data.</text>
</comment>
<reference evidence="1" key="2">
    <citation type="journal article" date="2021" name="Mar. Drugs">
        <title>Genome Reduction and Secondary Metabolism of the Marine Sponge-Associated Cyanobacterium Leptothoe.</title>
        <authorList>
            <person name="Konstantinou D."/>
            <person name="Popin R.V."/>
            <person name="Fewer D.P."/>
            <person name="Sivonen K."/>
            <person name="Gkelis S."/>
        </authorList>
    </citation>
    <scope>NUCLEOTIDE SEQUENCE</scope>
    <source>
        <strain evidence="1">TAU-MAC 1115</strain>
    </source>
</reference>